<organism evidence="5 6">
    <name type="scientific">Trichonephila clavata</name>
    <name type="common">Joro spider</name>
    <name type="synonym">Nephila clavata</name>
    <dbReference type="NCBI Taxonomy" id="2740835"/>
    <lineage>
        <taxon>Eukaryota</taxon>
        <taxon>Metazoa</taxon>
        <taxon>Ecdysozoa</taxon>
        <taxon>Arthropoda</taxon>
        <taxon>Chelicerata</taxon>
        <taxon>Arachnida</taxon>
        <taxon>Araneae</taxon>
        <taxon>Araneomorphae</taxon>
        <taxon>Entelegynae</taxon>
        <taxon>Araneoidea</taxon>
        <taxon>Nephilidae</taxon>
        <taxon>Trichonephila</taxon>
    </lineage>
</organism>
<dbReference type="GO" id="GO:0005524">
    <property type="term" value="F:ATP binding"/>
    <property type="evidence" value="ECO:0007669"/>
    <property type="project" value="InterPro"/>
</dbReference>
<dbReference type="GO" id="GO:0019205">
    <property type="term" value="F:nucleobase-containing compound kinase activity"/>
    <property type="evidence" value="ECO:0007669"/>
    <property type="project" value="InterPro"/>
</dbReference>
<dbReference type="EMBL" id="BMAO01021764">
    <property type="protein sequence ID" value="GFQ77255.1"/>
    <property type="molecule type" value="Genomic_DNA"/>
</dbReference>
<dbReference type="AlphaFoldDB" id="A0A8X6KIN5"/>
<proteinExistence type="predicted"/>
<evidence type="ECO:0000256" key="3">
    <source>
        <dbReference type="ARBA" id="ARBA00022777"/>
    </source>
</evidence>
<dbReference type="PANTHER" id="PTHR23359">
    <property type="entry name" value="NUCLEOTIDE KINASE"/>
    <property type="match status" value="1"/>
</dbReference>
<evidence type="ECO:0000256" key="2">
    <source>
        <dbReference type="ARBA" id="ARBA00022741"/>
    </source>
</evidence>
<feature type="region of interest" description="Disordered" evidence="4">
    <location>
        <begin position="298"/>
        <end position="334"/>
    </location>
</feature>
<evidence type="ECO:0000256" key="1">
    <source>
        <dbReference type="ARBA" id="ARBA00022679"/>
    </source>
</evidence>
<gene>
    <name evidence="5" type="primary">ak8</name>
    <name evidence="5" type="ORF">TNCT_470761</name>
</gene>
<feature type="compositionally biased region" description="Polar residues" evidence="4">
    <location>
        <begin position="298"/>
        <end position="311"/>
    </location>
</feature>
<evidence type="ECO:0000313" key="6">
    <source>
        <dbReference type="Proteomes" id="UP000887116"/>
    </source>
</evidence>
<dbReference type="Pfam" id="PF00406">
    <property type="entry name" value="ADK"/>
    <property type="match status" value="1"/>
</dbReference>
<dbReference type="CDD" id="cd01428">
    <property type="entry name" value="ADK"/>
    <property type="match status" value="1"/>
</dbReference>
<protein>
    <submittedName>
        <fullName evidence="5">Adenylate kinase 8</fullName>
    </submittedName>
</protein>
<comment type="caution">
    <text evidence="5">The sequence shown here is derived from an EMBL/GenBank/DDBJ whole genome shotgun (WGS) entry which is preliminary data.</text>
</comment>
<dbReference type="InterPro" id="IPR000850">
    <property type="entry name" value="Adenylat/UMP-CMP_kin"/>
</dbReference>
<keyword evidence="1" id="KW-0808">Transferase</keyword>
<dbReference type="InterPro" id="IPR027417">
    <property type="entry name" value="P-loop_NTPase"/>
</dbReference>
<evidence type="ECO:0000313" key="5">
    <source>
        <dbReference type="EMBL" id="GFQ77255.1"/>
    </source>
</evidence>
<keyword evidence="6" id="KW-1185">Reference proteome</keyword>
<accession>A0A8X6KIN5</accession>
<name>A0A8X6KIN5_TRICU</name>
<dbReference type="GO" id="GO:0006139">
    <property type="term" value="P:nucleobase-containing compound metabolic process"/>
    <property type="evidence" value="ECO:0007669"/>
    <property type="project" value="InterPro"/>
</dbReference>
<reference evidence="5" key="1">
    <citation type="submission" date="2020-07" db="EMBL/GenBank/DDBJ databases">
        <title>Multicomponent nature underlies the extraordinary mechanical properties of spider dragline silk.</title>
        <authorList>
            <person name="Kono N."/>
            <person name="Nakamura H."/>
            <person name="Mori M."/>
            <person name="Yoshida Y."/>
            <person name="Ohtoshi R."/>
            <person name="Malay A.D."/>
            <person name="Moran D.A.P."/>
            <person name="Tomita M."/>
            <person name="Numata K."/>
            <person name="Arakawa K."/>
        </authorList>
    </citation>
    <scope>NUCLEOTIDE SEQUENCE</scope>
</reference>
<keyword evidence="2" id="KW-0547">Nucleotide-binding</keyword>
<dbReference type="SUPFAM" id="SSF52540">
    <property type="entry name" value="P-loop containing nucleoside triphosphate hydrolases"/>
    <property type="match status" value="1"/>
</dbReference>
<sequence length="334" mass="38726">MKERVEQPDCVKNGWLMEAFPKTRFQAFALRKIGVFPTHIVVIDDPVITQRVTLRSHPEISDILSEEGLQEMLDYLGHVDLILDLHSNSYAKKFQIGKMEDAERSIEKVIEFVRSRKRPAEPYLPRVLMFGPYGSGISATARRLVQKYQLVEVDFRKELRSAALKDSPLKDRFYEIMQTSAPVPDELLVQVASERLIKEDCIKSGWIMYNFPDTKEQVELLMRALEGFQVNRVIFFDVPLETCLERMEPRRWDPTTGEMYHLKLRPCTERKALSRLIQLPEDSEDSIKADHELYSTNSVHLNTSSGPTRPRTSLPKWTPACQRKSSSNWRKEPS</sequence>
<evidence type="ECO:0000256" key="4">
    <source>
        <dbReference type="SAM" id="MobiDB-lite"/>
    </source>
</evidence>
<dbReference type="Gene3D" id="3.40.50.300">
    <property type="entry name" value="P-loop containing nucleotide triphosphate hydrolases"/>
    <property type="match status" value="2"/>
</dbReference>
<keyword evidence="3 5" id="KW-0418">Kinase</keyword>
<dbReference type="Proteomes" id="UP000887116">
    <property type="component" value="Unassembled WGS sequence"/>
</dbReference>
<dbReference type="OrthoDB" id="6428631at2759"/>